<dbReference type="GO" id="GO:0034464">
    <property type="term" value="C:BBSome"/>
    <property type="evidence" value="ECO:0007669"/>
    <property type="project" value="InterPro"/>
</dbReference>
<accession>A0A1I7XV71</accession>
<dbReference type="WBParaSite" id="Hba_21426">
    <property type="protein sequence ID" value="Hba_21426"/>
    <property type="gene ID" value="Hba_21426"/>
</dbReference>
<dbReference type="GO" id="GO:1905515">
    <property type="term" value="P:non-motile cilium assembly"/>
    <property type="evidence" value="ECO:0007669"/>
    <property type="project" value="InterPro"/>
</dbReference>
<proteinExistence type="predicted"/>
<dbReference type="GO" id="GO:0031514">
    <property type="term" value="C:motile cilium"/>
    <property type="evidence" value="ECO:0007669"/>
    <property type="project" value="TreeGrafter"/>
</dbReference>
<name>A0A1I7XV71_HETBA</name>
<evidence type="ECO:0000259" key="2">
    <source>
        <dbReference type="Pfam" id="PF23353"/>
    </source>
</evidence>
<dbReference type="GO" id="GO:0016020">
    <property type="term" value="C:membrane"/>
    <property type="evidence" value="ECO:0007669"/>
    <property type="project" value="TreeGrafter"/>
</dbReference>
<dbReference type="Pfam" id="PF14782">
    <property type="entry name" value="BBS2_GAE"/>
    <property type="match status" value="1"/>
</dbReference>
<evidence type="ECO:0000313" key="3">
    <source>
        <dbReference type="Proteomes" id="UP000095283"/>
    </source>
</evidence>
<dbReference type="Proteomes" id="UP000095283">
    <property type="component" value="Unplaced"/>
</dbReference>
<sequence>MTMSGQQVVAGFLSKMSDKQTQEVTIVLADGRVQCYELTQKRDTVDKNQETLRLFGQKKHNLLMELNNFEHEEHLSEAEKEKDHRIPIGTTVDCKLFVAKSDHVLYLVLEASNNVCIRGVIAFAEGVFEGESFIWNKLSVFETVLSIPRFARFCLLKPEDDFTMSTSFVEFILKMRNQRILDWVIDNFLVDVDLSIDQEQDEIEIRFGGLASNKHIGLYIRHTQSDGKVYNDTIVYFAPCFANDSLEVLYGLEVTAIGIIPTHENYQRFSIGFKSGVFEGQSIVATSLSSNQVLVLRLAWIAARSCWNMKIHHDSIETVSNIVQSICDYFALETLESQANFPEIFAEVEEISNELDSMYDVRDRLTTDLSEKQYLLKEVLVRAEDALVIDNLSLIRKYYTRLRHMDRSMRQAFFLRSNNHERFVQSLRRLNKIIEHMARLRCIFTIPIMLVVPLFAYRDGENSHLVVREKRQNYYLCGTAPNTYYSTTLVLLLASTAVAVPFLYQTLPLIIDLVFVRLDNNPRSVVADVGSAKLGKHWLVVVKSPSPLAQMAVVLVASTVLLPTTAVNVQLVEAADNATMVSVPLVLRANQMAFAAVLVPEM</sequence>
<dbReference type="PANTHER" id="PTHR32465:SF0">
    <property type="entry name" value="BARDET-BIEDL SYNDROME 2 PROTEIN"/>
    <property type="match status" value="1"/>
</dbReference>
<dbReference type="InterPro" id="IPR029333">
    <property type="entry name" value="BBS2_GAE_dom"/>
</dbReference>
<keyword evidence="3" id="KW-1185">Reference proteome</keyword>
<feature type="domain" description="BBS2 GAE" evidence="1">
    <location>
        <begin position="103"/>
        <end position="146"/>
    </location>
</feature>
<feature type="domain" description="BBS2 hairpin" evidence="2">
    <location>
        <begin position="342"/>
        <end position="439"/>
    </location>
</feature>
<dbReference type="GO" id="GO:0036064">
    <property type="term" value="C:ciliary basal body"/>
    <property type="evidence" value="ECO:0007669"/>
    <property type="project" value="TreeGrafter"/>
</dbReference>
<dbReference type="Pfam" id="PF23353">
    <property type="entry name" value="BBS2_hp"/>
    <property type="match status" value="1"/>
</dbReference>
<dbReference type="InterPro" id="IPR055380">
    <property type="entry name" value="BBS2_hp_dom"/>
</dbReference>
<protein>
    <submittedName>
        <fullName evidence="4">BBS2_C domain-containing protein</fullName>
    </submittedName>
</protein>
<evidence type="ECO:0000313" key="4">
    <source>
        <dbReference type="WBParaSite" id="Hba_21426"/>
    </source>
</evidence>
<dbReference type="PANTHER" id="PTHR32465">
    <property type="entry name" value="BARDET-BIEDL SYNDROME 2 PROTEIN"/>
    <property type="match status" value="1"/>
</dbReference>
<organism evidence="3 4">
    <name type="scientific">Heterorhabditis bacteriophora</name>
    <name type="common">Entomopathogenic nematode worm</name>
    <dbReference type="NCBI Taxonomy" id="37862"/>
    <lineage>
        <taxon>Eukaryota</taxon>
        <taxon>Metazoa</taxon>
        <taxon>Ecdysozoa</taxon>
        <taxon>Nematoda</taxon>
        <taxon>Chromadorea</taxon>
        <taxon>Rhabditida</taxon>
        <taxon>Rhabditina</taxon>
        <taxon>Rhabditomorpha</taxon>
        <taxon>Strongyloidea</taxon>
        <taxon>Heterorhabditidae</taxon>
        <taxon>Heterorhabditis</taxon>
    </lineage>
</organism>
<dbReference type="InterPro" id="IPR016616">
    <property type="entry name" value="Bardet-Biedl_syndrome_2_prot"/>
</dbReference>
<evidence type="ECO:0000259" key="1">
    <source>
        <dbReference type="Pfam" id="PF14782"/>
    </source>
</evidence>
<dbReference type="AlphaFoldDB" id="A0A1I7XV71"/>
<dbReference type="GO" id="GO:0043005">
    <property type="term" value="C:neuron projection"/>
    <property type="evidence" value="ECO:0007669"/>
    <property type="project" value="TreeGrafter"/>
</dbReference>
<reference evidence="4" key="1">
    <citation type="submission" date="2016-11" db="UniProtKB">
        <authorList>
            <consortium name="WormBaseParasite"/>
        </authorList>
    </citation>
    <scope>IDENTIFICATION</scope>
</reference>